<evidence type="ECO:0000256" key="5">
    <source>
        <dbReference type="SAM" id="MobiDB-lite"/>
    </source>
</evidence>
<evidence type="ECO:0000256" key="4">
    <source>
        <dbReference type="PROSITE-ProRule" id="PRU00449"/>
    </source>
</evidence>
<evidence type="ECO:0000313" key="8">
    <source>
        <dbReference type="EMBL" id="CEM47248.1"/>
    </source>
</evidence>
<gene>
    <name evidence="8" type="ORF">Cvel_30983</name>
</gene>
<dbReference type="Pfam" id="PF01754">
    <property type="entry name" value="zf-A20"/>
    <property type="match status" value="1"/>
</dbReference>
<dbReference type="PANTHER" id="PTHR10634:SF149">
    <property type="entry name" value="AN1-TYPE DOMAIN-CONTAINING PROTEIN-RELATED"/>
    <property type="match status" value="1"/>
</dbReference>
<feature type="compositionally biased region" description="Low complexity" evidence="5">
    <location>
        <begin position="51"/>
        <end position="64"/>
    </location>
</feature>
<dbReference type="InterPro" id="IPR000058">
    <property type="entry name" value="Znf_AN1"/>
</dbReference>
<protein>
    <recommendedName>
        <fullName evidence="9">AN1-type domain-containing protein</fullName>
    </recommendedName>
</protein>
<feature type="region of interest" description="Disordered" evidence="5">
    <location>
        <begin position="38"/>
        <end position="169"/>
    </location>
</feature>
<sequence>MTDNQRTPLLCANGCGFFGNPTTRDLCSKCYREVVKTEQDTAVEKREEQQAASPASAASNSTGSEPPKEPQEAVEPMTDVGEEAKPAAESVQEAPAEAPAAASVEQSKDVDMTDASAPAEASGAKAPEEKAEAAASTEGSQAPAPAEASAEAEQPKVEEPPARPVQENKKRCWKCNKKTGLLGFECRCGYSFCGEHRYAEAHSCDFDYKSFGRNLLQTANPEVVGEKVTKF</sequence>
<evidence type="ECO:0000259" key="7">
    <source>
        <dbReference type="PROSITE" id="PS51039"/>
    </source>
</evidence>
<dbReference type="Gene3D" id="1.20.5.4770">
    <property type="match status" value="1"/>
</dbReference>
<feature type="compositionally biased region" description="Basic and acidic residues" evidence="5">
    <location>
        <begin position="153"/>
        <end position="169"/>
    </location>
</feature>
<dbReference type="InterPro" id="IPR050652">
    <property type="entry name" value="AN1_A20_ZnFinger"/>
</dbReference>
<feature type="domain" description="A20-type" evidence="6">
    <location>
        <begin position="5"/>
        <end position="39"/>
    </location>
</feature>
<keyword evidence="2 4" id="KW-0863">Zinc-finger</keyword>
<dbReference type="SMART" id="SM00154">
    <property type="entry name" value="ZnF_AN1"/>
    <property type="match status" value="1"/>
</dbReference>
<evidence type="ECO:0008006" key="9">
    <source>
        <dbReference type="Google" id="ProtNLM"/>
    </source>
</evidence>
<evidence type="ECO:0000259" key="6">
    <source>
        <dbReference type="PROSITE" id="PS51036"/>
    </source>
</evidence>
<dbReference type="EMBL" id="CDMZ01003685">
    <property type="protein sequence ID" value="CEM47248.1"/>
    <property type="molecule type" value="Genomic_DNA"/>
</dbReference>
<dbReference type="PANTHER" id="PTHR10634">
    <property type="entry name" value="AN1-TYPE ZINC FINGER PROTEIN"/>
    <property type="match status" value="1"/>
</dbReference>
<keyword evidence="1" id="KW-0479">Metal-binding</keyword>
<feature type="compositionally biased region" description="Low complexity" evidence="5">
    <location>
        <begin position="133"/>
        <end position="152"/>
    </location>
</feature>
<feature type="compositionally biased region" description="Basic and acidic residues" evidence="5">
    <location>
        <begin position="38"/>
        <end position="49"/>
    </location>
</feature>
<name>A0A0G4HSE4_9ALVE</name>
<dbReference type="SUPFAM" id="SSF57716">
    <property type="entry name" value="Glucocorticoid receptor-like (DNA-binding domain)"/>
    <property type="match status" value="1"/>
</dbReference>
<dbReference type="InterPro" id="IPR002653">
    <property type="entry name" value="Znf_A20"/>
</dbReference>
<feature type="compositionally biased region" description="Low complexity" evidence="5">
    <location>
        <begin position="87"/>
        <end position="105"/>
    </location>
</feature>
<dbReference type="Gene3D" id="4.10.1110.10">
    <property type="entry name" value="AN1-like Zinc finger"/>
    <property type="match status" value="1"/>
</dbReference>
<evidence type="ECO:0000256" key="3">
    <source>
        <dbReference type="ARBA" id="ARBA00022833"/>
    </source>
</evidence>
<dbReference type="GO" id="GO:0008270">
    <property type="term" value="F:zinc ion binding"/>
    <property type="evidence" value="ECO:0007669"/>
    <property type="project" value="UniProtKB-KW"/>
</dbReference>
<dbReference type="InterPro" id="IPR035896">
    <property type="entry name" value="AN1-like_Znf"/>
</dbReference>
<dbReference type="GO" id="GO:0003677">
    <property type="term" value="F:DNA binding"/>
    <property type="evidence" value="ECO:0007669"/>
    <property type="project" value="InterPro"/>
</dbReference>
<proteinExistence type="predicted"/>
<dbReference type="PhylomeDB" id="A0A0G4HSE4"/>
<reference evidence="8" key="1">
    <citation type="submission" date="2014-11" db="EMBL/GenBank/DDBJ databases">
        <authorList>
            <person name="Otto D Thomas"/>
            <person name="Naeem Raeece"/>
        </authorList>
    </citation>
    <scope>NUCLEOTIDE SEQUENCE</scope>
</reference>
<evidence type="ECO:0000256" key="1">
    <source>
        <dbReference type="ARBA" id="ARBA00022723"/>
    </source>
</evidence>
<dbReference type="AlphaFoldDB" id="A0A0G4HSE4"/>
<dbReference type="SMART" id="SM00259">
    <property type="entry name" value="ZnF_A20"/>
    <property type="match status" value="1"/>
</dbReference>
<keyword evidence="3" id="KW-0862">Zinc</keyword>
<evidence type="ECO:0000256" key="2">
    <source>
        <dbReference type="ARBA" id="ARBA00022771"/>
    </source>
</evidence>
<accession>A0A0G4HSE4</accession>
<organism evidence="8">
    <name type="scientific">Chromera velia CCMP2878</name>
    <dbReference type="NCBI Taxonomy" id="1169474"/>
    <lineage>
        <taxon>Eukaryota</taxon>
        <taxon>Sar</taxon>
        <taxon>Alveolata</taxon>
        <taxon>Colpodellida</taxon>
        <taxon>Chromeraceae</taxon>
        <taxon>Chromera</taxon>
    </lineage>
</organism>
<feature type="compositionally biased region" description="Low complexity" evidence="5">
    <location>
        <begin position="115"/>
        <end position="125"/>
    </location>
</feature>
<dbReference type="Pfam" id="PF01428">
    <property type="entry name" value="zf-AN1"/>
    <property type="match status" value="1"/>
</dbReference>
<feature type="domain" description="AN1-type" evidence="7">
    <location>
        <begin position="166"/>
        <end position="212"/>
    </location>
</feature>
<dbReference type="SUPFAM" id="SSF118310">
    <property type="entry name" value="AN1-like Zinc finger"/>
    <property type="match status" value="1"/>
</dbReference>
<dbReference type="PROSITE" id="PS51039">
    <property type="entry name" value="ZF_AN1"/>
    <property type="match status" value="1"/>
</dbReference>
<dbReference type="PROSITE" id="PS51036">
    <property type="entry name" value="ZF_A20"/>
    <property type="match status" value="1"/>
</dbReference>
<dbReference type="VEuPathDB" id="CryptoDB:Cvel_30983"/>